<gene>
    <name evidence="3" type="ORF">HMPREF1015_01417</name>
</gene>
<reference evidence="3 4" key="1">
    <citation type="submission" date="2011-09" db="EMBL/GenBank/DDBJ databases">
        <title>The Genome Sequence of Bacillus smithii 7_3_47FAA.</title>
        <authorList>
            <consortium name="The Broad Institute Genome Sequencing Platform"/>
            <person name="Earl A."/>
            <person name="Ward D."/>
            <person name="Feldgarden M."/>
            <person name="Gevers D."/>
            <person name="Daigneault M."/>
            <person name="Strauss J."/>
            <person name="Allen-Vercoe E."/>
            <person name="Young S.K."/>
            <person name="Zeng Q."/>
            <person name="Gargeya S."/>
            <person name="Fitzgerald M."/>
            <person name="Haas B."/>
            <person name="Abouelleil A."/>
            <person name="Alvarado L."/>
            <person name="Arachchi H.M."/>
            <person name="Berlin A."/>
            <person name="Brown A."/>
            <person name="Chapman S.B."/>
            <person name="Chen Z."/>
            <person name="Dunbar C."/>
            <person name="Freedman E."/>
            <person name="Gearin G."/>
            <person name="Goldberg J."/>
            <person name="Griggs A."/>
            <person name="Gujja S."/>
            <person name="Heiman D."/>
            <person name="Howarth C."/>
            <person name="Larson L."/>
            <person name="Lui A."/>
            <person name="MacDonald P.J.P."/>
            <person name="Montmayeur A."/>
            <person name="Murphy C."/>
            <person name="Neiman D."/>
            <person name="Pearson M."/>
            <person name="Priest M."/>
            <person name="Roberts A."/>
            <person name="Saif S."/>
            <person name="Shea T."/>
            <person name="Shenoy N."/>
            <person name="Sisk P."/>
            <person name="Stolte C."/>
            <person name="Sykes S."/>
            <person name="Wortman J."/>
            <person name="Nusbaum C."/>
            <person name="Birren B."/>
        </authorList>
    </citation>
    <scope>NUCLEOTIDE SEQUENCE [LARGE SCALE GENOMIC DNA]</scope>
    <source>
        <strain evidence="3 4">7_3_47FAA</strain>
    </source>
</reference>
<dbReference type="RefSeq" id="WP_003352908.1">
    <property type="nucleotide sequence ID" value="NZ_JH414742.1"/>
</dbReference>
<dbReference type="InterPro" id="IPR050963">
    <property type="entry name" value="Sirohydro_Cobaltochel/CbiX"/>
</dbReference>
<dbReference type="PANTHER" id="PTHR33542">
    <property type="entry name" value="SIROHYDROCHLORIN FERROCHELATASE, CHLOROPLASTIC"/>
    <property type="match status" value="1"/>
</dbReference>
<keyword evidence="4" id="KW-1185">Reference proteome</keyword>
<name>G9QI53_9BACI</name>
<evidence type="ECO:0008006" key="5">
    <source>
        <dbReference type="Google" id="ProtNLM"/>
    </source>
</evidence>
<dbReference type="PATRIC" id="fig|665952.3.peg.631"/>
<dbReference type="InterPro" id="IPR002762">
    <property type="entry name" value="CbiX-like"/>
</dbReference>
<evidence type="ECO:0000313" key="4">
    <source>
        <dbReference type="Proteomes" id="UP000011747"/>
    </source>
</evidence>
<evidence type="ECO:0000256" key="1">
    <source>
        <dbReference type="ARBA" id="ARBA00022723"/>
    </source>
</evidence>
<comment type="caution">
    <text evidence="3">The sequence shown here is derived from an EMBL/GenBank/DDBJ whole genome shotgun (WGS) entry which is preliminary data.</text>
</comment>
<protein>
    <recommendedName>
        <fullName evidence="5">Sirohydrochlorin cobaltochelatase</fullName>
    </recommendedName>
</protein>
<dbReference type="AlphaFoldDB" id="G9QI53"/>
<dbReference type="Gene3D" id="3.40.50.1400">
    <property type="match status" value="2"/>
</dbReference>
<dbReference type="GO" id="GO:0016829">
    <property type="term" value="F:lyase activity"/>
    <property type="evidence" value="ECO:0007669"/>
    <property type="project" value="UniProtKB-KW"/>
</dbReference>
<dbReference type="EMBL" id="ACWF01000028">
    <property type="protein sequence ID" value="EHL79119.1"/>
    <property type="molecule type" value="Genomic_DNA"/>
</dbReference>
<accession>G9QI53</accession>
<dbReference type="GO" id="GO:0046872">
    <property type="term" value="F:metal ion binding"/>
    <property type="evidence" value="ECO:0007669"/>
    <property type="project" value="UniProtKB-KW"/>
</dbReference>
<dbReference type="Pfam" id="PF01903">
    <property type="entry name" value="CbiX"/>
    <property type="match status" value="2"/>
</dbReference>
<proteinExistence type="predicted"/>
<dbReference type="PANTHER" id="PTHR33542:SF3">
    <property type="entry name" value="SIROHYDROCHLORIN FERROCHELATASE, CHLOROPLASTIC"/>
    <property type="match status" value="1"/>
</dbReference>
<evidence type="ECO:0000256" key="2">
    <source>
        <dbReference type="ARBA" id="ARBA00023239"/>
    </source>
</evidence>
<organism evidence="3 4">
    <name type="scientific">Bacillus smithii 7_3_47FAA</name>
    <dbReference type="NCBI Taxonomy" id="665952"/>
    <lineage>
        <taxon>Bacteria</taxon>
        <taxon>Bacillati</taxon>
        <taxon>Bacillota</taxon>
        <taxon>Bacilli</taxon>
        <taxon>Bacillales</taxon>
        <taxon>Bacillaceae</taxon>
        <taxon>Bacillus</taxon>
    </lineage>
</organism>
<evidence type="ECO:0000313" key="3">
    <source>
        <dbReference type="EMBL" id="EHL79119.1"/>
    </source>
</evidence>
<keyword evidence="2" id="KW-0456">Lyase</keyword>
<dbReference type="CDD" id="cd03416">
    <property type="entry name" value="CbiX_SirB_N"/>
    <property type="match status" value="1"/>
</dbReference>
<dbReference type="Proteomes" id="UP000011747">
    <property type="component" value="Unassembled WGS sequence"/>
</dbReference>
<dbReference type="CDD" id="cd03414">
    <property type="entry name" value="CbiX_SirB_C"/>
    <property type="match status" value="1"/>
</dbReference>
<sequence>MKAVLYICHGSRVKKGCEQAIEFVRQVQKEISIPIQEIAFLELARPTIKDAFLRCIEKGADEVYIIPILLFAAGHVKTDIPKILLQLQVSYPSVTILYGEPIGVHKSVSEILKNRIKETGVPIKDHAGVLLVARGSKDKDMQLDFNELARRFKQKTEYFYVKTSYLTGASPSFEEALEEMVNESQLKQIFVLPYLLFTGLLMKGMEKKIRDLDTEKDVILCRYLGYDPLLKEAVQDRVKNALKMGEIHVSYYG</sequence>
<dbReference type="SUPFAM" id="SSF53800">
    <property type="entry name" value="Chelatase"/>
    <property type="match status" value="1"/>
</dbReference>
<keyword evidence="1" id="KW-0479">Metal-binding</keyword>
<dbReference type="HOGENOM" id="CLU_056929_0_0_9"/>